<sequence length="255" mass="26492">MRIGELPPGGPVRVWLLPAAADEVAAAERLAWLLDDEERRRAERFVFPADREIYLLAHVGLRLLLGSCLACHPRDVVLDRAPCPGCGGPHGRPVPAAAHHGTDLHFSLTHTRGLAVCAVAGAEVGVDAETPDGRSTTVADVLPMLHPAERKVIEAQQGAARAAAFRAAWVRKEAYLKGTGTGISVPLDSVHTGVGTPYEPAPAPAPAGWGITARTTTTGAAWAVAVRGTAGEPAPAVQEGGLATAGERFATARSD</sequence>
<evidence type="ECO:0000256" key="2">
    <source>
        <dbReference type="ARBA" id="ARBA00022679"/>
    </source>
</evidence>
<keyword evidence="5" id="KW-1185">Reference proteome</keyword>
<dbReference type="InterPro" id="IPR008278">
    <property type="entry name" value="4-PPantetheinyl_Trfase_dom"/>
</dbReference>
<dbReference type="RefSeq" id="WP_165239200.1">
    <property type="nucleotide sequence ID" value="NZ_JAAKZV010000084.1"/>
</dbReference>
<dbReference type="GO" id="GO:0000287">
    <property type="term" value="F:magnesium ion binding"/>
    <property type="evidence" value="ECO:0007669"/>
    <property type="project" value="InterPro"/>
</dbReference>
<reference evidence="4 5" key="1">
    <citation type="submission" date="2020-02" db="EMBL/GenBank/DDBJ databases">
        <title>Whole-genome analyses of novel actinobacteria.</title>
        <authorList>
            <person name="Sahin N."/>
        </authorList>
    </citation>
    <scope>NUCLEOTIDE SEQUENCE [LARGE SCALE GENOMIC DNA]</scope>
    <source>
        <strain evidence="4 5">A7024</strain>
    </source>
</reference>
<keyword evidence="2 4" id="KW-0808">Transferase</keyword>
<proteinExistence type="inferred from homology"/>
<evidence type="ECO:0000256" key="1">
    <source>
        <dbReference type="ARBA" id="ARBA00010990"/>
    </source>
</evidence>
<dbReference type="GO" id="GO:0008897">
    <property type="term" value="F:holo-[acyl-carrier-protein] synthase activity"/>
    <property type="evidence" value="ECO:0007669"/>
    <property type="project" value="InterPro"/>
</dbReference>
<evidence type="ECO:0000313" key="5">
    <source>
        <dbReference type="Proteomes" id="UP000481583"/>
    </source>
</evidence>
<dbReference type="PANTHER" id="PTHR12215:SF10">
    <property type="entry name" value="L-AMINOADIPATE-SEMIALDEHYDE DEHYDROGENASE-PHOSPHOPANTETHEINYL TRANSFERASE"/>
    <property type="match status" value="1"/>
</dbReference>
<dbReference type="GO" id="GO:0019878">
    <property type="term" value="P:lysine biosynthetic process via aminoadipic acid"/>
    <property type="evidence" value="ECO:0007669"/>
    <property type="project" value="TreeGrafter"/>
</dbReference>
<dbReference type="GO" id="GO:0005829">
    <property type="term" value="C:cytosol"/>
    <property type="evidence" value="ECO:0007669"/>
    <property type="project" value="TreeGrafter"/>
</dbReference>
<dbReference type="InterPro" id="IPR050559">
    <property type="entry name" value="P-Pant_transferase_sf"/>
</dbReference>
<dbReference type="SUPFAM" id="SSF56214">
    <property type="entry name" value="4'-phosphopantetheinyl transferase"/>
    <property type="match status" value="2"/>
</dbReference>
<dbReference type="EMBL" id="JAAKZV010000084">
    <property type="protein sequence ID" value="NGN66121.1"/>
    <property type="molecule type" value="Genomic_DNA"/>
</dbReference>
<dbReference type="Gene3D" id="3.90.470.20">
    <property type="entry name" value="4'-phosphopantetheinyl transferase domain"/>
    <property type="match status" value="1"/>
</dbReference>
<organism evidence="4 5">
    <name type="scientific">Streptomyces coryli</name>
    <dbReference type="NCBI Taxonomy" id="1128680"/>
    <lineage>
        <taxon>Bacteria</taxon>
        <taxon>Bacillati</taxon>
        <taxon>Actinomycetota</taxon>
        <taxon>Actinomycetes</taxon>
        <taxon>Kitasatosporales</taxon>
        <taxon>Streptomycetaceae</taxon>
        <taxon>Streptomyces</taxon>
    </lineage>
</organism>
<feature type="domain" description="4'-phosphopantetheinyl transferase" evidence="3">
    <location>
        <begin position="124"/>
        <end position="191"/>
    </location>
</feature>
<dbReference type="InterPro" id="IPR037143">
    <property type="entry name" value="4-PPantetheinyl_Trfase_dom_sf"/>
</dbReference>
<name>A0A6G4U4H9_9ACTN</name>
<protein>
    <submittedName>
        <fullName evidence="4">4'-phosphopantetheinyl transferase superfamily protein</fullName>
    </submittedName>
</protein>
<gene>
    <name evidence="4" type="ORF">G5C51_19765</name>
</gene>
<accession>A0A6G4U4H9</accession>
<dbReference type="PANTHER" id="PTHR12215">
    <property type="entry name" value="PHOSPHOPANTETHEINE TRANSFERASE"/>
    <property type="match status" value="1"/>
</dbReference>
<evidence type="ECO:0000259" key="3">
    <source>
        <dbReference type="Pfam" id="PF01648"/>
    </source>
</evidence>
<comment type="similarity">
    <text evidence="1">Belongs to the P-Pant transferase superfamily. Gsp/Sfp/HetI/AcpT family.</text>
</comment>
<dbReference type="Pfam" id="PF01648">
    <property type="entry name" value="ACPS"/>
    <property type="match status" value="1"/>
</dbReference>
<comment type="caution">
    <text evidence="4">The sequence shown here is derived from an EMBL/GenBank/DDBJ whole genome shotgun (WGS) entry which is preliminary data.</text>
</comment>
<dbReference type="Proteomes" id="UP000481583">
    <property type="component" value="Unassembled WGS sequence"/>
</dbReference>
<dbReference type="AlphaFoldDB" id="A0A6G4U4H9"/>
<evidence type="ECO:0000313" key="4">
    <source>
        <dbReference type="EMBL" id="NGN66121.1"/>
    </source>
</evidence>